<organism evidence="8 9">
    <name type="scientific">Cephalotrichum gorgonifer</name>
    <dbReference type="NCBI Taxonomy" id="2041049"/>
    <lineage>
        <taxon>Eukaryota</taxon>
        <taxon>Fungi</taxon>
        <taxon>Dikarya</taxon>
        <taxon>Ascomycota</taxon>
        <taxon>Pezizomycotina</taxon>
        <taxon>Sordariomycetes</taxon>
        <taxon>Hypocreomycetidae</taxon>
        <taxon>Microascales</taxon>
        <taxon>Microascaceae</taxon>
        <taxon>Cephalotrichum</taxon>
    </lineage>
</organism>
<comment type="subcellular location">
    <subcellularLocation>
        <location evidence="1">Membrane</location>
        <topology evidence="1">Multi-pass membrane protein</topology>
    </subcellularLocation>
</comment>
<dbReference type="AlphaFoldDB" id="A0AAE8MYV8"/>
<dbReference type="EMBL" id="ONZQ02000005">
    <property type="protein sequence ID" value="SPO01840.1"/>
    <property type="molecule type" value="Genomic_DNA"/>
</dbReference>
<reference evidence="8" key="1">
    <citation type="submission" date="2018-03" db="EMBL/GenBank/DDBJ databases">
        <authorList>
            <person name="Guldener U."/>
        </authorList>
    </citation>
    <scope>NUCLEOTIDE SEQUENCE</scope>
</reference>
<feature type="transmembrane region" description="Helical" evidence="5">
    <location>
        <begin position="180"/>
        <end position="205"/>
    </location>
</feature>
<sequence length="703" mass="79821">MGYPTIQTPWVSHVHTYHDKYVIVYNFRDVDPDTATKELTLLVHDLESVGLDTEIRSGYEATLLVFAKAPRNILGSAVYNSRVKDWLYGIVQTHPGDRSTNVEGAYEAENILSVYHLVNWPKSKGGAGITPGWGQWKNVDSIFPLHNDATNLSLLKYLSSRLILTPDDLDQVRNLFGTKVAYYFAFIQTYVVFLTFPAATGLIAWQFLPKYSLTYAILISVWCTIFIEYWKIQQVDLSIRWDVRGIGAVKVARPQFRWEKIIVEGGQTNHYFPRWKQVARQLLQIPFMVLSTCILGAIIMVVFALETLISEAYSGPYKTYMEYIPTILLGISLPKIYGYLESFATLLTDFENHRTEDNYDMSRTQKIFFLQIIANYLPIFITAFLYVPFGDQIIPKLGVMVGGVMGSYGSYLQSPTHVDGDRLRDEIIALTVTGQLSAFFEENIQPILKRKFREWYRDYNATSAALPSVTDDDEGEFDFLQSARRQATLEQYNVQDDIAEIVLQFGSLALFPPVWPLISIGFLINNIIELRTDFLKIVREQRRPAPVRTDGIGPWTTSLDCLTWAGSISTSAIVHLYGSNSIAGGAWWALPITIFIGEHISMGLRAIVRFALDRRGSEQIRKERNARYLSRVKHLEEIEANRLANLAGLATPAERERKKSIRATGSDAFFAKQIEDGASVQAGLDLMRAYRRADEVKQQPKID</sequence>
<dbReference type="PANTHER" id="PTHR12308:SF77">
    <property type="entry name" value="MEMBRANE STRESS RESPONSE PROTEIN (IST2), PUTATIVE (AFU_ORTHOLOGUE AFUA_4G03330)-RELATED"/>
    <property type="match status" value="1"/>
</dbReference>
<feature type="transmembrane region" description="Helical" evidence="5">
    <location>
        <begin position="367"/>
        <end position="387"/>
    </location>
</feature>
<dbReference type="InterPro" id="IPR049452">
    <property type="entry name" value="Anoctamin_TM"/>
</dbReference>
<keyword evidence="3 5" id="KW-1133">Transmembrane helix</keyword>
<dbReference type="PANTHER" id="PTHR12308">
    <property type="entry name" value="ANOCTAMIN"/>
    <property type="match status" value="1"/>
</dbReference>
<dbReference type="Pfam" id="PF20877">
    <property type="entry name" value="Anoctamin_N"/>
    <property type="match status" value="1"/>
</dbReference>
<keyword evidence="2 5" id="KW-0812">Transmembrane</keyword>
<evidence type="ECO:0000256" key="4">
    <source>
        <dbReference type="ARBA" id="ARBA00023136"/>
    </source>
</evidence>
<keyword evidence="4 5" id="KW-0472">Membrane</keyword>
<evidence type="ECO:0000259" key="7">
    <source>
        <dbReference type="Pfam" id="PF20877"/>
    </source>
</evidence>
<gene>
    <name evidence="8" type="ORF">DNG_04513</name>
</gene>
<evidence type="ECO:0000256" key="5">
    <source>
        <dbReference type="SAM" id="Phobius"/>
    </source>
</evidence>
<dbReference type="Proteomes" id="UP001187682">
    <property type="component" value="Unassembled WGS sequence"/>
</dbReference>
<feature type="domain" description="Anoctamin alpha-beta plait" evidence="7">
    <location>
        <begin position="19"/>
        <end position="139"/>
    </location>
</feature>
<feature type="domain" description="Anoctamin transmembrane" evidence="6">
    <location>
        <begin position="172"/>
        <end position="625"/>
    </location>
</feature>
<name>A0AAE8MYV8_9PEZI</name>
<dbReference type="InterPro" id="IPR007632">
    <property type="entry name" value="Anoctamin"/>
</dbReference>
<dbReference type="GO" id="GO:0005254">
    <property type="term" value="F:chloride channel activity"/>
    <property type="evidence" value="ECO:0007669"/>
    <property type="project" value="TreeGrafter"/>
</dbReference>
<dbReference type="GO" id="GO:0016020">
    <property type="term" value="C:membrane"/>
    <property type="evidence" value="ECO:0007669"/>
    <property type="project" value="UniProtKB-SubCell"/>
</dbReference>
<dbReference type="Pfam" id="PF04547">
    <property type="entry name" value="Anoctamin"/>
    <property type="match status" value="1"/>
</dbReference>
<keyword evidence="9" id="KW-1185">Reference proteome</keyword>
<feature type="transmembrane region" description="Helical" evidence="5">
    <location>
        <begin position="323"/>
        <end position="347"/>
    </location>
</feature>
<protein>
    <submittedName>
        <fullName evidence="8">Related to IST2 protein</fullName>
    </submittedName>
</protein>
<feature type="transmembrane region" description="Helical" evidence="5">
    <location>
        <begin position="282"/>
        <end position="303"/>
    </location>
</feature>
<evidence type="ECO:0000256" key="2">
    <source>
        <dbReference type="ARBA" id="ARBA00022692"/>
    </source>
</evidence>
<evidence type="ECO:0000256" key="3">
    <source>
        <dbReference type="ARBA" id="ARBA00022989"/>
    </source>
</evidence>
<evidence type="ECO:0000313" key="9">
    <source>
        <dbReference type="Proteomes" id="UP001187682"/>
    </source>
</evidence>
<evidence type="ECO:0000313" key="8">
    <source>
        <dbReference type="EMBL" id="SPO01840.1"/>
    </source>
</evidence>
<evidence type="ECO:0000259" key="6">
    <source>
        <dbReference type="Pfam" id="PF04547"/>
    </source>
</evidence>
<dbReference type="InterPro" id="IPR049456">
    <property type="entry name" value="Anoctamin_N_fung"/>
</dbReference>
<comment type="caution">
    <text evidence="8">The sequence shown here is derived from an EMBL/GenBank/DDBJ whole genome shotgun (WGS) entry which is preliminary data.</text>
</comment>
<proteinExistence type="predicted"/>
<evidence type="ECO:0000256" key="1">
    <source>
        <dbReference type="ARBA" id="ARBA00004141"/>
    </source>
</evidence>
<accession>A0AAE8MYV8</accession>
<feature type="transmembrane region" description="Helical" evidence="5">
    <location>
        <begin position="211"/>
        <end position="230"/>
    </location>
</feature>
<dbReference type="GO" id="GO:0032541">
    <property type="term" value="C:cortical endoplasmic reticulum"/>
    <property type="evidence" value="ECO:0007669"/>
    <property type="project" value="TreeGrafter"/>
</dbReference>